<evidence type="ECO:0000256" key="1">
    <source>
        <dbReference type="SAM" id="SignalP"/>
    </source>
</evidence>
<keyword evidence="1" id="KW-0732">Signal</keyword>
<dbReference type="Pfam" id="PF09492">
    <property type="entry name" value="Pec_lyase"/>
    <property type="match status" value="1"/>
</dbReference>
<name>A0AA41Y6Z8_9BACT</name>
<dbReference type="RefSeq" id="WP_282591701.1">
    <property type="nucleotide sequence ID" value="NZ_JAPAAF010000012.1"/>
</dbReference>
<accession>A0AA41Y6Z8</accession>
<dbReference type="SUPFAM" id="SSF81853">
    <property type="entry name" value="Family 10 polysaccharide lyase"/>
    <property type="match status" value="1"/>
</dbReference>
<keyword evidence="2" id="KW-0456">Lyase</keyword>
<feature type="chain" id="PRO_5041312857" evidence="1">
    <location>
        <begin position="40"/>
        <end position="377"/>
    </location>
</feature>
<dbReference type="EMBL" id="JAPAAF010000012">
    <property type="protein sequence ID" value="MCW0483099.1"/>
    <property type="molecule type" value="Genomic_DNA"/>
</dbReference>
<reference evidence="2" key="1">
    <citation type="submission" date="2022-10" db="EMBL/GenBank/DDBJ databases">
        <title>Gaoshiqiia sediminis gen. nov., sp. nov., isolated from coastal sediment.</title>
        <authorList>
            <person name="Yu W.X."/>
            <person name="Mu D.S."/>
            <person name="Du J.Z."/>
            <person name="Liang Y.Q."/>
        </authorList>
    </citation>
    <scope>NUCLEOTIDE SEQUENCE</scope>
    <source>
        <strain evidence="2">A06</strain>
    </source>
</reference>
<keyword evidence="3" id="KW-1185">Reference proteome</keyword>
<gene>
    <name evidence="2" type="primary">pelA</name>
    <name evidence="2" type="ORF">N2K84_10185</name>
</gene>
<dbReference type="GO" id="GO:0030570">
    <property type="term" value="F:pectate lyase activity"/>
    <property type="evidence" value="ECO:0007669"/>
    <property type="project" value="UniProtKB-EC"/>
</dbReference>
<organism evidence="2 3">
    <name type="scientific">Gaoshiqia sediminis</name>
    <dbReference type="NCBI Taxonomy" id="2986998"/>
    <lineage>
        <taxon>Bacteria</taxon>
        <taxon>Pseudomonadati</taxon>
        <taxon>Bacteroidota</taxon>
        <taxon>Bacteroidia</taxon>
        <taxon>Marinilabiliales</taxon>
        <taxon>Prolixibacteraceae</taxon>
        <taxon>Gaoshiqia</taxon>
    </lineage>
</organism>
<dbReference type="EC" id="4.2.2.2" evidence="2"/>
<sequence>MFITRPYRLQKSKLNALKLMLKTCLISLLISLLSGQTQAQPAEGITWRRAMSQPSEWYGSAEAIRISDNVLLYQNNNGGWSKNIDMAQELSHSEVQKLKKEKSQKTGTTIDNGATHTQLNYLARVYKATGHDRFREAFLKGVDFLLEAQYENGGWPQFYPIRKGYYENITFNDNAMIGVMRLLRGIARNDDPFSFVDEGRKQKAEKAVEKGLDIILKTQVVVDGKLTAWCAQHDKEILLPAKARAYELPSLSGGESVGIVKYLMEVENQDERVILAVKSAIAWFEEVKIEGQRVERKKDPALPKGFDLVVVDDPEAGPLWARFYEIGTNRPMFVGRDGVVKYRLEEIEYERRVGYSYLRNYAEDLLKEDYPQWLQKL</sequence>
<dbReference type="Gene3D" id="1.50.10.20">
    <property type="match status" value="1"/>
</dbReference>
<evidence type="ECO:0000313" key="3">
    <source>
        <dbReference type="Proteomes" id="UP001163821"/>
    </source>
</evidence>
<dbReference type="InterPro" id="IPR012669">
    <property type="entry name" value="Pectate_lyase"/>
</dbReference>
<dbReference type="NCBIfam" id="TIGR02474">
    <property type="entry name" value="pec_lyase"/>
    <property type="match status" value="1"/>
</dbReference>
<protein>
    <submittedName>
        <fullName evidence="2">Pectate lyase</fullName>
        <ecNumber evidence="2">4.2.2.2</ecNumber>
    </submittedName>
</protein>
<proteinExistence type="predicted"/>
<dbReference type="AlphaFoldDB" id="A0AA41Y6Z8"/>
<evidence type="ECO:0000313" key="2">
    <source>
        <dbReference type="EMBL" id="MCW0483099.1"/>
    </source>
</evidence>
<dbReference type="Proteomes" id="UP001163821">
    <property type="component" value="Unassembled WGS sequence"/>
</dbReference>
<comment type="caution">
    <text evidence="2">The sequence shown here is derived from an EMBL/GenBank/DDBJ whole genome shotgun (WGS) entry which is preliminary data.</text>
</comment>
<feature type="signal peptide" evidence="1">
    <location>
        <begin position="1"/>
        <end position="39"/>
    </location>
</feature>